<evidence type="ECO:0000256" key="10">
    <source>
        <dbReference type="PIRNR" id="PIRNR006268"/>
    </source>
</evidence>
<feature type="binding site" evidence="11">
    <location>
        <position position="196"/>
    </location>
    <ligand>
        <name>Mg(2+)</name>
        <dbReference type="ChEBI" id="CHEBI:18420"/>
    </ligand>
</feature>
<keyword evidence="3 10" id="KW-0285">Flavoprotein</keyword>
<dbReference type="PANTHER" id="PTHR30040:SF2">
    <property type="entry name" value="FAD:PROTEIN FMN TRANSFERASE"/>
    <property type="match status" value="1"/>
</dbReference>
<dbReference type="KEGG" id="hnv:DDQ68_02670"/>
<gene>
    <name evidence="13" type="ORF">DDQ68_02670</name>
</gene>
<dbReference type="InterPro" id="IPR024932">
    <property type="entry name" value="ApbE"/>
</dbReference>
<keyword evidence="7 10" id="KW-0460">Magnesium</keyword>
<feature type="signal peptide" evidence="12">
    <location>
        <begin position="1"/>
        <end position="30"/>
    </location>
</feature>
<evidence type="ECO:0000256" key="5">
    <source>
        <dbReference type="ARBA" id="ARBA00022723"/>
    </source>
</evidence>
<evidence type="ECO:0000256" key="1">
    <source>
        <dbReference type="ARBA" id="ARBA00011955"/>
    </source>
</evidence>
<dbReference type="PIRSF" id="PIRSF006268">
    <property type="entry name" value="ApbE"/>
    <property type="match status" value="1"/>
</dbReference>
<dbReference type="GO" id="GO:0016740">
    <property type="term" value="F:transferase activity"/>
    <property type="evidence" value="ECO:0007669"/>
    <property type="project" value="UniProtKB-UniRule"/>
</dbReference>
<feature type="binding site" evidence="11">
    <location>
        <position position="308"/>
    </location>
    <ligand>
        <name>Mg(2+)</name>
        <dbReference type="ChEBI" id="CHEBI:18420"/>
    </ligand>
</feature>
<protein>
    <recommendedName>
        <fullName evidence="2 10">FAD:protein FMN transferase</fullName>
        <ecNumber evidence="1 10">2.7.1.180</ecNumber>
    </recommendedName>
    <alternativeName>
        <fullName evidence="8 10">Flavin transferase</fullName>
    </alternativeName>
</protein>
<sequence>MHLLMNCLAAWQQQARAVLLVGLCAGGSLAAARAQGAPTVAAARPPRAYTRAAHLMGSHFTFTAVSSDDSLAWRALRAGMRETGRIDRLFSYWDSTSQVVKINRMAGIRPVVVDQEVYDLIARTLKISQLSGGAFDITFASGDKIYQFDKTEHASLPDSATVRNSVRRIGWQKVRLDPAVHSVYLPEKGMRINLAGILQGYGVRRASEIMKKMGIAGGLLNGSGDVYCWGKQADGSGWRIAIGDPARPQSVSSWLTVSDMAVVTAGNYEQYFTVAGKYYGHIINPHTGYPATGLRSVTIICPDVELADALDDAVFVLGPQVGLAMINRLKGVDATVITDDGQTLVSKGMQLNSYHSAAAATVAKTPVTR</sequence>
<comment type="similarity">
    <text evidence="10">Belongs to the ApbE family.</text>
</comment>
<reference evidence="14" key="1">
    <citation type="submission" date="2018-04" db="EMBL/GenBank/DDBJ databases">
        <title>Complete genome of Antarctic heterotrophic bacterium Hymenobacter nivis.</title>
        <authorList>
            <person name="Terashima M."/>
        </authorList>
    </citation>
    <scope>NUCLEOTIDE SEQUENCE [LARGE SCALE GENOMIC DNA]</scope>
    <source>
        <strain evidence="14">NBRC 111535</strain>
    </source>
</reference>
<accession>A0A2Z3GHR0</accession>
<dbReference type="Pfam" id="PF02424">
    <property type="entry name" value="ApbE"/>
    <property type="match status" value="1"/>
</dbReference>
<evidence type="ECO:0000256" key="8">
    <source>
        <dbReference type="ARBA" id="ARBA00031306"/>
    </source>
</evidence>
<dbReference type="InterPro" id="IPR003374">
    <property type="entry name" value="ApbE-like_sf"/>
</dbReference>
<dbReference type="EC" id="2.7.1.180" evidence="1 10"/>
<evidence type="ECO:0000256" key="12">
    <source>
        <dbReference type="SAM" id="SignalP"/>
    </source>
</evidence>
<dbReference type="EMBL" id="CP029145">
    <property type="protein sequence ID" value="AWM31781.1"/>
    <property type="molecule type" value="Genomic_DNA"/>
</dbReference>
<evidence type="ECO:0000256" key="4">
    <source>
        <dbReference type="ARBA" id="ARBA00022679"/>
    </source>
</evidence>
<keyword evidence="12" id="KW-0732">Signal</keyword>
<evidence type="ECO:0000256" key="2">
    <source>
        <dbReference type="ARBA" id="ARBA00016337"/>
    </source>
</evidence>
<dbReference type="PANTHER" id="PTHR30040">
    <property type="entry name" value="THIAMINE BIOSYNTHESIS LIPOPROTEIN APBE"/>
    <property type="match status" value="1"/>
</dbReference>
<evidence type="ECO:0000256" key="7">
    <source>
        <dbReference type="ARBA" id="ARBA00022842"/>
    </source>
</evidence>
<evidence type="ECO:0000256" key="3">
    <source>
        <dbReference type="ARBA" id="ARBA00022630"/>
    </source>
</evidence>
<keyword evidence="4 10" id="KW-0808">Transferase</keyword>
<feature type="chain" id="PRO_5039901742" description="FAD:protein FMN transferase" evidence="12">
    <location>
        <begin position="31"/>
        <end position="369"/>
    </location>
</feature>
<dbReference type="AlphaFoldDB" id="A0A2Z3GHR0"/>
<keyword evidence="14" id="KW-1185">Reference proteome</keyword>
<dbReference type="GO" id="GO:0046872">
    <property type="term" value="F:metal ion binding"/>
    <property type="evidence" value="ECO:0007669"/>
    <property type="project" value="UniProtKB-UniRule"/>
</dbReference>
<evidence type="ECO:0000256" key="11">
    <source>
        <dbReference type="PIRSR" id="PIRSR006268-2"/>
    </source>
</evidence>
<keyword evidence="6 10" id="KW-0274">FAD</keyword>
<evidence type="ECO:0000313" key="13">
    <source>
        <dbReference type="EMBL" id="AWM31781.1"/>
    </source>
</evidence>
<evidence type="ECO:0000313" key="14">
    <source>
        <dbReference type="Proteomes" id="UP000245999"/>
    </source>
</evidence>
<dbReference type="Proteomes" id="UP000245999">
    <property type="component" value="Chromosome"/>
</dbReference>
<evidence type="ECO:0000256" key="9">
    <source>
        <dbReference type="ARBA" id="ARBA00048540"/>
    </source>
</evidence>
<dbReference type="OrthoDB" id="9778595at2"/>
<keyword evidence="5 10" id="KW-0479">Metal-binding</keyword>
<dbReference type="SUPFAM" id="SSF143631">
    <property type="entry name" value="ApbE-like"/>
    <property type="match status" value="1"/>
</dbReference>
<comment type="cofactor">
    <cofactor evidence="11">
        <name>Mg(2+)</name>
        <dbReference type="ChEBI" id="CHEBI:18420"/>
    </cofactor>
    <cofactor evidence="11">
        <name>Mn(2+)</name>
        <dbReference type="ChEBI" id="CHEBI:29035"/>
    </cofactor>
    <text evidence="11">Magnesium. Can also use manganese.</text>
</comment>
<dbReference type="Gene3D" id="3.10.520.10">
    <property type="entry name" value="ApbE-like domains"/>
    <property type="match status" value="1"/>
</dbReference>
<proteinExistence type="inferred from homology"/>
<organism evidence="13 14">
    <name type="scientific">Hymenobacter nivis</name>
    <dbReference type="NCBI Taxonomy" id="1850093"/>
    <lineage>
        <taxon>Bacteria</taxon>
        <taxon>Pseudomonadati</taxon>
        <taxon>Bacteroidota</taxon>
        <taxon>Cytophagia</taxon>
        <taxon>Cytophagales</taxon>
        <taxon>Hymenobacteraceae</taxon>
        <taxon>Hymenobacter</taxon>
    </lineage>
</organism>
<evidence type="ECO:0000256" key="6">
    <source>
        <dbReference type="ARBA" id="ARBA00022827"/>
    </source>
</evidence>
<comment type="catalytic activity">
    <reaction evidence="9 10">
        <text>L-threonyl-[protein] + FAD = FMN-L-threonyl-[protein] + AMP + H(+)</text>
        <dbReference type="Rhea" id="RHEA:36847"/>
        <dbReference type="Rhea" id="RHEA-COMP:11060"/>
        <dbReference type="Rhea" id="RHEA-COMP:11061"/>
        <dbReference type="ChEBI" id="CHEBI:15378"/>
        <dbReference type="ChEBI" id="CHEBI:30013"/>
        <dbReference type="ChEBI" id="CHEBI:57692"/>
        <dbReference type="ChEBI" id="CHEBI:74257"/>
        <dbReference type="ChEBI" id="CHEBI:456215"/>
        <dbReference type="EC" id="2.7.1.180"/>
    </reaction>
</comment>
<name>A0A2Z3GHR0_9BACT</name>